<dbReference type="CDD" id="cd03221">
    <property type="entry name" value="ABCF_EF-3"/>
    <property type="match status" value="2"/>
</dbReference>
<reference evidence="7" key="1">
    <citation type="journal article" date="2019" name="Int. J. Syst. Evol. Microbiol.">
        <title>The Global Catalogue of Microorganisms (GCM) 10K type strain sequencing project: providing services to taxonomists for standard genome sequencing and annotation.</title>
        <authorList>
            <consortium name="The Broad Institute Genomics Platform"/>
            <consortium name="The Broad Institute Genome Sequencing Center for Infectious Disease"/>
            <person name="Wu L."/>
            <person name="Ma J."/>
        </authorList>
    </citation>
    <scope>NUCLEOTIDE SEQUENCE [LARGE SCALE GENOMIC DNA]</scope>
    <source>
        <strain evidence="7">CGMCC 1.15928</strain>
    </source>
</reference>
<dbReference type="Gene3D" id="1.10.287.380">
    <property type="entry name" value="Valyl-tRNA synthetase, C-terminal domain"/>
    <property type="match status" value="1"/>
</dbReference>
<evidence type="ECO:0000256" key="4">
    <source>
        <dbReference type="SAM" id="MobiDB-lite"/>
    </source>
</evidence>
<dbReference type="InterPro" id="IPR051309">
    <property type="entry name" value="ABCF_ATPase"/>
</dbReference>
<feature type="coiled-coil region" evidence="3">
    <location>
        <begin position="537"/>
        <end position="598"/>
    </location>
</feature>
<keyword evidence="3" id="KW-0175">Coiled coil</keyword>
<dbReference type="SUPFAM" id="SSF52540">
    <property type="entry name" value="P-loop containing nucleoside triphosphate hydrolases"/>
    <property type="match status" value="2"/>
</dbReference>
<gene>
    <name evidence="6" type="primary">hfaC</name>
    <name evidence="6" type="ORF">GCM10011503_13670</name>
</gene>
<keyword evidence="7" id="KW-1185">Reference proteome</keyword>
<evidence type="ECO:0000256" key="1">
    <source>
        <dbReference type="ARBA" id="ARBA00022741"/>
    </source>
</evidence>
<protein>
    <submittedName>
        <fullName evidence="6">Holdfast attachment protein C</fullName>
    </submittedName>
</protein>
<dbReference type="Gene3D" id="3.40.50.300">
    <property type="entry name" value="P-loop containing nucleotide triphosphate hydrolases"/>
    <property type="match status" value="2"/>
</dbReference>
<dbReference type="InterPro" id="IPR032524">
    <property type="entry name" value="ABC_tran_C"/>
</dbReference>
<dbReference type="InterPro" id="IPR037118">
    <property type="entry name" value="Val-tRNA_synth_C_sf"/>
</dbReference>
<dbReference type="EMBL" id="BMKF01000001">
    <property type="protein sequence ID" value="GGB66135.1"/>
    <property type="molecule type" value="Genomic_DNA"/>
</dbReference>
<dbReference type="Proteomes" id="UP000628854">
    <property type="component" value="Unassembled WGS sequence"/>
</dbReference>
<feature type="compositionally biased region" description="Polar residues" evidence="4">
    <location>
        <begin position="498"/>
        <end position="516"/>
    </location>
</feature>
<accession>A0ABQ1JDZ7</accession>
<evidence type="ECO:0000259" key="5">
    <source>
        <dbReference type="PROSITE" id="PS50893"/>
    </source>
</evidence>
<keyword evidence="2" id="KW-0067">ATP-binding</keyword>
<dbReference type="PROSITE" id="PS00211">
    <property type="entry name" value="ABC_TRANSPORTER_1"/>
    <property type="match status" value="2"/>
</dbReference>
<evidence type="ECO:0000256" key="2">
    <source>
        <dbReference type="ARBA" id="ARBA00022840"/>
    </source>
</evidence>
<dbReference type="InterPro" id="IPR003593">
    <property type="entry name" value="AAA+_ATPase"/>
</dbReference>
<dbReference type="Pfam" id="PF00005">
    <property type="entry name" value="ABC_tran"/>
    <property type="match status" value="2"/>
</dbReference>
<dbReference type="InterPro" id="IPR003439">
    <property type="entry name" value="ABC_transporter-like_ATP-bd"/>
</dbReference>
<evidence type="ECO:0000313" key="6">
    <source>
        <dbReference type="EMBL" id="GGB66135.1"/>
    </source>
</evidence>
<proteinExistence type="predicted"/>
<comment type="caution">
    <text evidence="6">The sequence shown here is derived from an EMBL/GenBank/DDBJ whole genome shotgun (WGS) entry which is preliminary data.</text>
</comment>
<dbReference type="SMART" id="SM00382">
    <property type="entry name" value="AAA"/>
    <property type="match status" value="2"/>
</dbReference>
<dbReference type="PANTHER" id="PTHR42855:SF1">
    <property type="entry name" value="ABC TRANSPORTER DOMAIN-CONTAINING PROTEIN"/>
    <property type="match status" value="1"/>
</dbReference>
<feature type="domain" description="ABC transporter" evidence="5">
    <location>
        <begin position="7"/>
        <end position="214"/>
    </location>
</feature>
<keyword evidence="1" id="KW-0547">Nucleotide-binding</keyword>
<sequence>MADLPILRLADVELTFGGTPIFTGVTFTLAKGERAALVGRNGAGKSTLMKLVTGRHEPDAGELWLQPRTDVAVVEQEPDVSAFETVLDYASDGSDETWMAEAELGLFGIDPTASPATLSGGQIRRAALARAFAKDPDILLLDEPTNHLDVPMIETLEDRLKSFPGAVLLVSHDRRFLENVTTTTLWLRQGKVWKSPRGYAEFDDWAAGIEAEEEKQLQRMKTHLKEEQHWLARGVTARRKRNMGRLARLHDLRAQHAKQKSLINEAKSTAGLSAESGDSQSRKVLEAFSISKAFGDLVIADDLSLRILRGDRIGIVGPNGVGKTTLLKILLGELEPDKGSVKLSQALTVTYLDQTRETLKPTDTLWEALAPAGGDAIMVQGKSKHVAAYAKDFLFSPEQLRQPVSALSGGERNRLTLAIALAKPADVLVLDEPTNDLDMQTLDLLEEMLSEFDGTLILVSHDRAFLDAIVTSCLVPLGRGKWVETAGGWSDAAEQVPSLTSQRAGKTVTSTKTKPASTPDRAARRDAKLSFKDQHRLKEVEQAMPRLEKEIAKLEADLADPDLYGSDPDRFQTISGRLENARKELEQAEEAWLEIEALKESLASNN</sequence>
<feature type="domain" description="ABC transporter" evidence="5">
    <location>
        <begin position="285"/>
        <end position="505"/>
    </location>
</feature>
<name>A0ABQ1JDZ7_9PROT</name>
<organism evidence="6 7">
    <name type="scientific">Henriciella pelagia</name>
    <dbReference type="NCBI Taxonomy" id="1977912"/>
    <lineage>
        <taxon>Bacteria</taxon>
        <taxon>Pseudomonadati</taxon>
        <taxon>Pseudomonadota</taxon>
        <taxon>Alphaproteobacteria</taxon>
        <taxon>Hyphomonadales</taxon>
        <taxon>Hyphomonadaceae</taxon>
        <taxon>Henriciella</taxon>
    </lineage>
</organism>
<feature type="region of interest" description="Disordered" evidence="4">
    <location>
        <begin position="498"/>
        <end position="523"/>
    </location>
</feature>
<evidence type="ECO:0000313" key="7">
    <source>
        <dbReference type="Proteomes" id="UP000628854"/>
    </source>
</evidence>
<dbReference type="PROSITE" id="PS50893">
    <property type="entry name" value="ABC_TRANSPORTER_2"/>
    <property type="match status" value="2"/>
</dbReference>
<dbReference type="InterPro" id="IPR017871">
    <property type="entry name" value="ABC_transporter-like_CS"/>
</dbReference>
<evidence type="ECO:0000256" key="3">
    <source>
        <dbReference type="SAM" id="Coils"/>
    </source>
</evidence>
<dbReference type="Pfam" id="PF16326">
    <property type="entry name" value="ABC_tran_CTD"/>
    <property type="match status" value="1"/>
</dbReference>
<dbReference type="RefSeq" id="WP_084394569.1">
    <property type="nucleotide sequence ID" value="NZ_BMKF01000001.1"/>
</dbReference>
<dbReference type="PANTHER" id="PTHR42855">
    <property type="entry name" value="ABC TRANSPORTER ATP-BINDING SUBUNIT"/>
    <property type="match status" value="1"/>
</dbReference>
<dbReference type="InterPro" id="IPR027417">
    <property type="entry name" value="P-loop_NTPase"/>
</dbReference>